<dbReference type="Gene3D" id="1.50.10.130">
    <property type="entry name" value="Terpene synthase, N-terminal domain"/>
    <property type="match status" value="1"/>
</dbReference>
<keyword evidence="2" id="KW-0460">Magnesium</keyword>
<evidence type="ECO:0000256" key="3">
    <source>
        <dbReference type="ARBA" id="ARBA00023211"/>
    </source>
</evidence>
<feature type="domain" description="Terpene synthase N-terminal" evidence="6">
    <location>
        <begin position="49"/>
        <end position="229"/>
    </location>
</feature>
<dbReference type="InParanoid" id="M4CFI6"/>
<dbReference type="PANTHER" id="PTHR31225">
    <property type="entry name" value="OS04G0344100 PROTEIN-RELATED"/>
    <property type="match status" value="1"/>
</dbReference>
<dbReference type="InterPro" id="IPR001906">
    <property type="entry name" value="Terpene_synth_N"/>
</dbReference>
<dbReference type="Proteomes" id="UP000011750">
    <property type="component" value="Chromosome A10"/>
</dbReference>
<proteinExistence type="inferred from homology"/>
<dbReference type="SUPFAM" id="SSF48239">
    <property type="entry name" value="Terpenoid cyclases/Protein prenyltransferases"/>
    <property type="match status" value="1"/>
</dbReference>
<accession>M4CFI6</accession>
<keyword evidence="9" id="KW-1185">Reference proteome</keyword>
<dbReference type="PANTHER" id="PTHR31225:SF242">
    <property type="entry name" value="TERPENOID SYNTHASE 9"/>
    <property type="match status" value="1"/>
</dbReference>
<evidence type="ECO:0008006" key="10">
    <source>
        <dbReference type="Google" id="ProtNLM"/>
    </source>
</evidence>
<reference evidence="8 9" key="2">
    <citation type="journal article" date="2018" name="Hortic Res">
        <title>Improved Brassica rapa reference genome by single-molecule sequencing and chromosome conformation capture technologies.</title>
        <authorList>
            <person name="Zhang L."/>
            <person name="Cai X."/>
            <person name="Wu J."/>
            <person name="Liu M."/>
            <person name="Grob S."/>
            <person name="Cheng F."/>
            <person name="Liang J."/>
            <person name="Cai C."/>
            <person name="Liu Z."/>
            <person name="Liu B."/>
            <person name="Wang F."/>
            <person name="Li S."/>
            <person name="Liu F."/>
            <person name="Li X."/>
            <person name="Cheng L."/>
            <person name="Yang W."/>
            <person name="Li M.H."/>
            <person name="Grossniklaus U."/>
            <person name="Zheng H."/>
            <person name="Wang X."/>
        </authorList>
    </citation>
    <scope>NUCLEOTIDE SEQUENCE [LARGE SCALE GENOMIC DNA]</scope>
    <source>
        <strain evidence="8 9">cv. Chiifu-401-42</strain>
    </source>
</reference>
<dbReference type="InterPro" id="IPR005630">
    <property type="entry name" value="Terpene_synthase_metal-bd"/>
</dbReference>
<sequence length="386" mass="43848">MISACKLFSLPLISFPGKSPKLFPLKAFPSQTGEVQESERLFKKLPPSKWGDHFLSAHVDASEMDTLEREIEAVKPVVSGMIMSSQCLESTKKKILMIYLLVSLGLMYLFEDEIEECLKEGFGKIEDMLAGENDLYTVSTIFWVFRTYGYNISSGTDVFERFKGGNGNFKECLIEDAKGMVSLYEAAHLGTTADYILDEALSFTTIKLESLAETGAISCHISTRIRNALCMPQHFNAEMVFTREYISFYEQEEYHNKMLLKFAKLNFKFLQLNWIQELKTFTKWAPDCADSLPEYMKTVFKFAWNVFKECESEGISEEGLSFNVQGLLEEFKIYLRANLCFAEWAHTDVVPTFDEYLEIGGVEVSMQVSIAGSLLGLGKTAREVLK</sequence>
<dbReference type="Pfam" id="PF03936">
    <property type="entry name" value="Terpene_synth_C"/>
    <property type="match status" value="1"/>
</dbReference>
<evidence type="ECO:0000259" key="7">
    <source>
        <dbReference type="Pfam" id="PF03936"/>
    </source>
</evidence>
<dbReference type="InterPro" id="IPR050148">
    <property type="entry name" value="Terpene_synthase-like"/>
</dbReference>
<evidence type="ECO:0000313" key="9">
    <source>
        <dbReference type="Proteomes" id="UP000011750"/>
    </source>
</evidence>
<dbReference type="InterPro" id="IPR036965">
    <property type="entry name" value="Terpene_synth_N_sf"/>
</dbReference>
<dbReference type="FunFam" id="1.50.10.130:FF:000001">
    <property type="entry name" value="Isoprene synthase, chloroplastic"/>
    <property type="match status" value="1"/>
</dbReference>
<dbReference type="OMA" id="TVFKFAW"/>
<keyword evidence="3" id="KW-0464">Manganese</keyword>
<protein>
    <recommendedName>
        <fullName evidence="10">Terpene synthase N-terminal domain-containing protein</fullName>
    </recommendedName>
</protein>
<evidence type="ECO:0000256" key="4">
    <source>
        <dbReference type="ARBA" id="ARBA00023239"/>
    </source>
</evidence>
<name>M4CFI6_BRACM</name>
<dbReference type="Gramene" id="Bra002968.1">
    <property type="protein sequence ID" value="Bra002968.1-P"/>
    <property type="gene ID" value="Bra002968"/>
</dbReference>
<dbReference type="GO" id="GO:0051762">
    <property type="term" value="P:sesquiterpene biosynthetic process"/>
    <property type="evidence" value="ECO:0000318"/>
    <property type="project" value="GO_Central"/>
</dbReference>
<dbReference type="GO" id="GO:0000287">
    <property type="term" value="F:magnesium ion binding"/>
    <property type="evidence" value="ECO:0007669"/>
    <property type="project" value="InterPro"/>
</dbReference>
<dbReference type="GO" id="GO:0009975">
    <property type="term" value="F:cyclase activity"/>
    <property type="evidence" value="ECO:0000318"/>
    <property type="project" value="GO_Central"/>
</dbReference>
<dbReference type="Pfam" id="PF01397">
    <property type="entry name" value="Terpene_synth"/>
    <property type="match status" value="1"/>
</dbReference>
<dbReference type="eggNOG" id="ENOG502SHPY">
    <property type="taxonomic scope" value="Eukaryota"/>
</dbReference>
<organism evidence="8 9">
    <name type="scientific">Brassica campestris</name>
    <name type="common">Field mustard</name>
    <dbReference type="NCBI Taxonomy" id="3711"/>
    <lineage>
        <taxon>Eukaryota</taxon>
        <taxon>Viridiplantae</taxon>
        <taxon>Streptophyta</taxon>
        <taxon>Embryophyta</taxon>
        <taxon>Tracheophyta</taxon>
        <taxon>Spermatophyta</taxon>
        <taxon>Magnoliopsida</taxon>
        <taxon>eudicotyledons</taxon>
        <taxon>Gunneridae</taxon>
        <taxon>Pentapetalae</taxon>
        <taxon>rosids</taxon>
        <taxon>malvids</taxon>
        <taxon>Brassicales</taxon>
        <taxon>Brassicaceae</taxon>
        <taxon>Brassiceae</taxon>
        <taxon>Brassica</taxon>
    </lineage>
</organism>
<evidence type="ECO:0000256" key="1">
    <source>
        <dbReference type="ARBA" id="ARBA00022723"/>
    </source>
</evidence>
<dbReference type="SUPFAM" id="SSF48576">
    <property type="entry name" value="Terpenoid synthases"/>
    <property type="match status" value="1"/>
</dbReference>
<feature type="domain" description="Terpene synthase metal-binding" evidence="7">
    <location>
        <begin position="280"/>
        <end position="383"/>
    </location>
</feature>
<dbReference type="EnsemblPlants" id="Bra002968.1">
    <property type="protein sequence ID" value="Bra002968.1-P"/>
    <property type="gene ID" value="Bra002968"/>
</dbReference>
<dbReference type="AlphaFoldDB" id="M4CFI6"/>
<comment type="similarity">
    <text evidence="5">Belongs to the terpene synthase family. Tpsa subfamily.</text>
</comment>
<dbReference type="HOGENOM" id="CLU_003125_0_0_1"/>
<reference evidence="8" key="3">
    <citation type="submission" date="2023-03" db="UniProtKB">
        <authorList>
            <consortium name="EnsemblPlants"/>
        </authorList>
    </citation>
    <scope>IDENTIFICATION</scope>
    <source>
        <strain evidence="8">cv. Chiifu-401-42</strain>
    </source>
</reference>
<evidence type="ECO:0000259" key="6">
    <source>
        <dbReference type="Pfam" id="PF01397"/>
    </source>
</evidence>
<dbReference type="InterPro" id="IPR008949">
    <property type="entry name" value="Isoprenoid_synthase_dom_sf"/>
</dbReference>
<evidence type="ECO:0000256" key="2">
    <source>
        <dbReference type="ARBA" id="ARBA00022842"/>
    </source>
</evidence>
<dbReference type="GO" id="GO:0016114">
    <property type="term" value="P:terpenoid biosynthetic process"/>
    <property type="evidence" value="ECO:0007669"/>
    <property type="project" value="InterPro"/>
</dbReference>
<evidence type="ECO:0000256" key="5">
    <source>
        <dbReference type="ARBA" id="ARBA00038405"/>
    </source>
</evidence>
<reference evidence="8 9" key="1">
    <citation type="journal article" date="2011" name="Nat. Genet.">
        <title>The genome of the mesopolyploid crop species Brassica rapa.</title>
        <authorList>
            <consortium name="Brassica rapa Genome Sequencing Project Consortium"/>
            <person name="Wang X."/>
            <person name="Wang H."/>
            <person name="Wang J."/>
            <person name="Sun R."/>
            <person name="Wu J."/>
            <person name="Liu S."/>
            <person name="Bai Y."/>
            <person name="Mun J.H."/>
            <person name="Bancroft I."/>
            <person name="Cheng F."/>
            <person name="Huang S."/>
            <person name="Li X."/>
            <person name="Hua W."/>
            <person name="Wang J."/>
            <person name="Wang X."/>
            <person name="Freeling M."/>
            <person name="Pires J.C."/>
            <person name="Paterson A.H."/>
            <person name="Chalhoub B."/>
            <person name="Wang B."/>
            <person name="Hayward A."/>
            <person name="Sharpe A.G."/>
            <person name="Park B.S."/>
            <person name="Weisshaar B."/>
            <person name="Liu B."/>
            <person name="Li B."/>
            <person name="Liu B."/>
            <person name="Tong C."/>
            <person name="Song C."/>
            <person name="Duran C."/>
            <person name="Peng C."/>
            <person name="Geng C."/>
            <person name="Koh C."/>
            <person name="Lin C."/>
            <person name="Edwards D."/>
            <person name="Mu D."/>
            <person name="Shen D."/>
            <person name="Soumpourou E."/>
            <person name="Li F."/>
            <person name="Fraser F."/>
            <person name="Conant G."/>
            <person name="Lassalle G."/>
            <person name="King G.J."/>
            <person name="Bonnema G."/>
            <person name="Tang H."/>
            <person name="Wang H."/>
            <person name="Belcram H."/>
            <person name="Zhou H."/>
            <person name="Hirakawa H."/>
            <person name="Abe H."/>
            <person name="Guo H."/>
            <person name="Wang H."/>
            <person name="Jin H."/>
            <person name="Parkin I.A."/>
            <person name="Batley J."/>
            <person name="Kim J.S."/>
            <person name="Just J."/>
            <person name="Li J."/>
            <person name="Xu J."/>
            <person name="Deng J."/>
            <person name="Kim J.A."/>
            <person name="Li J."/>
            <person name="Yu J."/>
            <person name="Meng J."/>
            <person name="Wang J."/>
            <person name="Min J."/>
            <person name="Poulain J."/>
            <person name="Wang J."/>
            <person name="Hatakeyama K."/>
            <person name="Wu K."/>
            <person name="Wang L."/>
            <person name="Fang L."/>
            <person name="Trick M."/>
            <person name="Links M.G."/>
            <person name="Zhao M."/>
            <person name="Jin M."/>
            <person name="Ramchiary N."/>
            <person name="Drou N."/>
            <person name="Berkman P.J."/>
            <person name="Cai Q."/>
            <person name="Huang Q."/>
            <person name="Li R."/>
            <person name="Tabata S."/>
            <person name="Cheng S."/>
            <person name="Zhang S."/>
            <person name="Zhang S."/>
            <person name="Huang S."/>
            <person name="Sato S."/>
            <person name="Sun S."/>
            <person name="Kwon S.J."/>
            <person name="Choi S.R."/>
            <person name="Lee T.H."/>
            <person name="Fan W."/>
            <person name="Zhao X."/>
            <person name="Tan X."/>
            <person name="Xu X."/>
            <person name="Wang Y."/>
            <person name="Qiu Y."/>
            <person name="Yin Y."/>
            <person name="Li Y."/>
            <person name="Du Y."/>
            <person name="Liao Y."/>
            <person name="Lim Y."/>
            <person name="Narusaka Y."/>
            <person name="Wang Y."/>
            <person name="Wang Z."/>
            <person name="Li Z."/>
            <person name="Wang Z."/>
            <person name="Xiong Z."/>
            <person name="Zhang Z."/>
        </authorList>
    </citation>
    <scope>NUCLEOTIDE SEQUENCE [LARGE SCALE GENOMIC DNA]</scope>
    <source>
        <strain evidence="8 9">cv. Chiifu-401-42</strain>
    </source>
</reference>
<dbReference type="STRING" id="51351.M4CFI6"/>
<dbReference type="InterPro" id="IPR008930">
    <property type="entry name" value="Terpenoid_cyclase/PrenylTrfase"/>
</dbReference>
<evidence type="ECO:0000313" key="8">
    <source>
        <dbReference type="EnsemblPlants" id="Bra002968.1-P"/>
    </source>
</evidence>
<keyword evidence="1" id="KW-0479">Metal-binding</keyword>
<dbReference type="Gene3D" id="1.10.600.10">
    <property type="entry name" value="Farnesyl Diphosphate Synthase"/>
    <property type="match status" value="1"/>
</dbReference>
<keyword evidence="4" id="KW-0456">Lyase</keyword>
<dbReference type="GO" id="GO:0010333">
    <property type="term" value="F:terpene synthase activity"/>
    <property type="evidence" value="ECO:0007669"/>
    <property type="project" value="InterPro"/>
</dbReference>